<accession>A0A9X1F4J3</accession>
<comment type="caution">
    <text evidence="2">The sequence shown here is derived from an EMBL/GenBank/DDBJ whole genome shotgun (WGS) entry which is preliminary data.</text>
</comment>
<keyword evidence="3" id="KW-1185">Reference proteome</keyword>
<sequence length="234" mass="24290">MKKFSVSLAASLAVGFSAPAMAQDEDRAGSIQVKALGTFVLPDGEINEVEVDAIGVPAGSQTTVNDNFVPTVAVEYFFSNNISIETIAGVTQHDVDGAGALAGAEVISDARIIPATITAKYHFDLGESGIKPYFGAGPAYFFTFDESAGAGVGDLGIVDADLTDELGVALQAGADIAFGDSGLGLSVDAKRYFIGTNARFFDATGTKVLRTAHTLDRWFRQSTKGASEQSGASF</sequence>
<dbReference type="PANTHER" id="PTHR36920:SF1">
    <property type="entry name" value="OUTER MEMBRANE PROTEIN W"/>
    <property type="match status" value="1"/>
</dbReference>
<name>A0A9X1F4J3_9SPHN</name>
<organism evidence="2 3">
    <name type="scientific">Erythrobacter crassostreae</name>
    <dbReference type="NCBI Taxonomy" id="2828328"/>
    <lineage>
        <taxon>Bacteria</taxon>
        <taxon>Pseudomonadati</taxon>
        <taxon>Pseudomonadota</taxon>
        <taxon>Alphaproteobacteria</taxon>
        <taxon>Sphingomonadales</taxon>
        <taxon>Erythrobacteraceae</taxon>
        <taxon>Erythrobacter/Porphyrobacter group</taxon>
        <taxon>Erythrobacter</taxon>
    </lineage>
</organism>
<dbReference type="PANTHER" id="PTHR36920">
    <property type="match status" value="1"/>
</dbReference>
<feature type="chain" id="PRO_5040934961" evidence="1">
    <location>
        <begin position="23"/>
        <end position="234"/>
    </location>
</feature>
<evidence type="ECO:0000256" key="1">
    <source>
        <dbReference type="SAM" id="SignalP"/>
    </source>
</evidence>
<keyword evidence="1" id="KW-0732">Signal</keyword>
<proteinExistence type="predicted"/>
<dbReference type="GO" id="GO:0019867">
    <property type="term" value="C:outer membrane"/>
    <property type="evidence" value="ECO:0007669"/>
    <property type="project" value="InterPro"/>
</dbReference>
<dbReference type="Proteomes" id="UP001138681">
    <property type="component" value="Unassembled WGS sequence"/>
</dbReference>
<evidence type="ECO:0000313" key="3">
    <source>
        <dbReference type="Proteomes" id="UP001138681"/>
    </source>
</evidence>
<dbReference type="GO" id="GO:0055085">
    <property type="term" value="P:transmembrane transport"/>
    <property type="evidence" value="ECO:0007669"/>
    <property type="project" value="TreeGrafter"/>
</dbReference>
<feature type="signal peptide" evidence="1">
    <location>
        <begin position="1"/>
        <end position="22"/>
    </location>
</feature>
<dbReference type="AlphaFoldDB" id="A0A9X1F4J3"/>
<dbReference type="EMBL" id="JAGSPC010000001">
    <property type="protein sequence ID" value="MBV7259994.1"/>
    <property type="molecule type" value="Genomic_DNA"/>
</dbReference>
<dbReference type="Pfam" id="PF03922">
    <property type="entry name" value="OmpW"/>
    <property type="match status" value="1"/>
</dbReference>
<dbReference type="InterPro" id="IPR005618">
    <property type="entry name" value="OMPW"/>
</dbReference>
<protein>
    <submittedName>
        <fullName evidence="2">OmpW family protein</fullName>
    </submittedName>
</protein>
<gene>
    <name evidence="2" type="ORF">KCG46_10485</name>
</gene>
<evidence type="ECO:0000313" key="2">
    <source>
        <dbReference type="EMBL" id="MBV7259994.1"/>
    </source>
</evidence>
<reference evidence="2" key="1">
    <citation type="submission" date="2021-04" db="EMBL/GenBank/DDBJ databases">
        <authorList>
            <person name="Pira H."/>
            <person name="Risdian C."/>
            <person name="Wink J."/>
        </authorList>
    </citation>
    <scope>NUCLEOTIDE SEQUENCE</scope>
    <source>
        <strain evidence="2">WH158</strain>
    </source>
</reference>